<dbReference type="Gene3D" id="3.30.420.40">
    <property type="match status" value="2"/>
</dbReference>
<dbReference type="OrthoDB" id="9763949at2"/>
<organism evidence="1 2">
    <name type="scientific">Olleya aquimaris</name>
    <dbReference type="NCBI Taxonomy" id="639310"/>
    <lineage>
        <taxon>Bacteria</taxon>
        <taxon>Pseudomonadati</taxon>
        <taxon>Bacteroidota</taxon>
        <taxon>Flavobacteriia</taxon>
        <taxon>Flavobacteriales</taxon>
        <taxon>Flavobacteriaceae</taxon>
    </lineage>
</organism>
<dbReference type="GO" id="GO:0016773">
    <property type="term" value="F:phosphotransferase activity, alcohol group as acceptor"/>
    <property type="evidence" value="ECO:0007669"/>
    <property type="project" value="InterPro"/>
</dbReference>
<evidence type="ECO:0000313" key="1">
    <source>
        <dbReference type="EMBL" id="RAJ13519.1"/>
    </source>
</evidence>
<dbReference type="GO" id="GO:0006040">
    <property type="term" value="P:amino sugar metabolic process"/>
    <property type="evidence" value="ECO:0007669"/>
    <property type="project" value="InterPro"/>
</dbReference>
<comment type="caution">
    <text evidence="1">The sequence shown here is derived from an EMBL/GenBank/DDBJ whole genome shotgun (WGS) entry which is preliminary data.</text>
</comment>
<dbReference type="NCBIfam" id="NF007144">
    <property type="entry name" value="PRK09585.2-3"/>
    <property type="match status" value="1"/>
</dbReference>
<dbReference type="GO" id="GO:0016301">
    <property type="term" value="F:kinase activity"/>
    <property type="evidence" value="ECO:0007669"/>
    <property type="project" value="UniProtKB-KW"/>
</dbReference>
<dbReference type="PANTHER" id="PTHR30605:SF0">
    <property type="entry name" value="ANHYDRO-N-ACETYLMURAMIC ACID KINASE"/>
    <property type="match status" value="1"/>
</dbReference>
<evidence type="ECO:0000313" key="2">
    <source>
        <dbReference type="Proteomes" id="UP000248703"/>
    </source>
</evidence>
<dbReference type="EMBL" id="QLLO01000006">
    <property type="protein sequence ID" value="RAJ13519.1"/>
    <property type="molecule type" value="Genomic_DNA"/>
</dbReference>
<dbReference type="InterPro" id="IPR005338">
    <property type="entry name" value="Anhydro_N_Ac-Mur_kinase"/>
</dbReference>
<keyword evidence="2" id="KW-1185">Reference proteome</keyword>
<keyword evidence="1" id="KW-0808">Transferase</keyword>
<gene>
    <name evidence="1" type="ORF">LY08_02039</name>
</gene>
<sequence length="358" mass="39996">MIKAEYKVIGVMSGTSLDGIDLAYISFKKNNNWSFKILEAETISYPKKWLTTLKHLTEVSQSELTIIDHDYTNYLALIIDQFIQKHQLTTVDAVCSHGHTALHQPDKGITKQIGNLPQLATLIKQTVVCDFRTQDVELGGQGAPLVPIGDKLLFTKYDWCLNLGGFANISSEVNNNRTAFDICSINIVLNKYVENLGLNYDDKGDIAKSGKLNIQLLNQLNSLSFYSQTPPKSLGLEWVEQKIFPLINSFNLKTEDILHTYVKHIAYQITKVINQTEKVSVLATGGGVFNEFLIEEIQKITSNTIVIPSNKIIEYKEALIFAFLGILKLRGEINCLKSVTGASKDHSSGKIFTFNTTT</sequence>
<dbReference type="InterPro" id="IPR043129">
    <property type="entry name" value="ATPase_NBD"/>
</dbReference>
<accession>A0A327R9N5</accession>
<reference evidence="1 2" key="1">
    <citation type="submission" date="2018-06" db="EMBL/GenBank/DDBJ databases">
        <title>Genomic Encyclopedia of Archaeal and Bacterial Type Strains, Phase II (KMG-II): from individual species to whole genera.</title>
        <authorList>
            <person name="Goeker M."/>
        </authorList>
    </citation>
    <scope>NUCLEOTIDE SEQUENCE [LARGE SCALE GENOMIC DNA]</scope>
    <source>
        <strain evidence="1 2">DSM 24464</strain>
    </source>
</reference>
<name>A0A327R9N5_9FLAO</name>
<dbReference type="GO" id="GO:0009254">
    <property type="term" value="P:peptidoglycan turnover"/>
    <property type="evidence" value="ECO:0007669"/>
    <property type="project" value="InterPro"/>
</dbReference>
<dbReference type="GO" id="GO:0005524">
    <property type="term" value="F:ATP binding"/>
    <property type="evidence" value="ECO:0007669"/>
    <property type="project" value="InterPro"/>
</dbReference>
<proteinExistence type="predicted"/>
<keyword evidence="1" id="KW-0418">Kinase</keyword>
<dbReference type="PANTHER" id="PTHR30605">
    <property type="entry name" value="ANHYDRO-N-ACETYLMURAMIC ACID KINASE"/>
    <property type="match status" value="1"/>
</dbReference>
<dbReference type="Proteomes" id="UP000248703">
    <property type="component" value="Unassembled WGS sequence"/>
</dbReference>
<dbReference type="Pfam" id="PF03702">
    <property type="entry name" value="AnmK"/>
    <property type="match status" value="1"/>
</dbReference>
<dbReference type="RefSeq" id="WP_111660330.1">
    <property type="nucleotide sequence ID" value="NZ_QLLO01000006.1"/>
</dbReference>
<dbReference type="SUPFAM" id="SSF53067">
    <property type="entry name" value="Actin-like ATPase domain"/>
    <property type="match status" value="1"/>
</dbReference>
<dbReference type="AlphaFoldDB" id="A0A327R9N5"/>
<protein>
    <submittedName>
        <fullName evidence="1">Anhydro-N-acetylmuramic acid kinase</fullName>
    </submittedName>
</protein>